<dbReference type="SUPFAM" id="SSF52283">
    <property type="entry name" value="Formate/glycerate dehydrogenase catalytic domain-like"/>
    <property type="match status" value="1"/>
</dbReference>
<dbReference type="Proteomes" id="UP000478148">
    <property type="component" value="Unassembled WGS sequence"/>
</dbReference>
<dbReference type="Gene3D" id="3.40.50.720">
    <property type="entry name" value="NAD(P)-binding Rossmann-like Domain"/>
    <property type="match status" value="2"/>
</dbReference>
<dbReference type="RefSeq" id="WP_164448098.1">
    <property type="nucleotide sequence ID" value="NZ_SAIY01000005.1"/>
</dbReference>
<organism evidence="2 3">
    <name type="scientific">Verrucosispora sioxanthis</name>
    <dbReference type="NCBI Taxonomy" id="2499994"/>
    <lineage>
        <taxon>Bacteria</taxon>
        <taxon>Bacillati</taxon>
        <taxon>Actinomycetota</taxon>
        <taxon>Actinomycetes</taxon>
        <taxon>Micromonosporales</taxon>
        <taxon>Micromonosporaceae</taxon>
        <taxon>Micromonospora</taxon>
    </lineage>
</organism>
<dbReference type="Pfam" id="PF02826">
    <property type="entry name" value="2-Hacid_dh_C"/>
    <property type="match status" value="1"/>
</dbReference>
<dbReference type="GO" id="GO:0051287">
    <property type="term" value="F:NAD binding"/>
    <property type="evidence" value="ECO:0007669"/>
    <property type="project" value="InterPro"/>
</dbReference>
<dbReference type="GO" id="GO:0016616">
    <property type="term" value="F:oxidoreductase activity, acting on the CH-OH group of donors, NAD or NADP as acceptor"/>
    <property type="evidence" value="ECO:0007669"/>
    <property type="project" value="InterPro"/>
</dbReference>
<dbReference type="SUPFAM" id="SSF51735">
    <property type="entry name" value="NAD(P)-binding Rossmann-fold domains"/>
    <property type="match status" value="1"/>
</dbReference>
<keyword evidence="3" id="KW-1185">Reference proteome</keyword>
<evidence type="ECO:0000313" key="3">
    <source>
        <dbReference type="Proteomes" id="UP000478148"/>
    </source>
</evidence>
<evidence type="ECO:0000313" key="2">
    <source>
        <dbReference type="EMBL" id="NGM14203.1"/>
    </source>
</evidence>
<dbReference type="EMBL" id="SAIY01000005">
    <property type="protein sequence ID" value="NGM14203.1"/>
    <property type="molecule type" value="Genomic_DNA"/>
</dbReference>
<dbReference type="InterPro" id="IPR006140">
    <property type="entry name" value="D-isomer_DH_NAD-bd"/>
</dbReference>
<sequence>MRAVVVIKSMQDNQYFAERANAIFDEVVYLDNRPNQEELGEVLTNFDVVIIGAREKITSELLANHNVRTKVIGSLSVGFDHLDLNALREVGIEVVNSPTANVRSVAEHIIAFMLCLVKKLKRGDQVVRSGGGRSDLAGLPIEINGKTLGLVGYGNIGSLVGKMAKSLGMNVIATRASRDAGRDEVAQFMSLQDLAASSDIVSLSIPLTNSTRRIVDRAFLAQMRPSAFLINTSRAGVVDENEVLAALEGGRLAGYAGDYDDANGRLLNHPSCVFTPHVAGLTVESDARLDNELIDRLADLASRN</sequence>
<comment type="caution">
    <text evidence="2">The sequence shown here is derived from an EMBL/GenBank/DDBJ whole genome shotgun (WGS) entry which is preliminary data.</text>
</comment>
<protein>
    <recommendedName>
        <fullName evidence="1">D-isomer specific 2-hydroxyacid dehydrogenase NAD-binding domain-containing protein</fullName>
    </recommendedName>
</protein>
<dbReference type="CDD" id="cd05198">
    <property type="entry name" value="formate_dh_like"/>
    <property type="match status" value="1"/>
</dbReference>
<dbReference type="PANTHER" id="PTHR42938">
    <property type="entry name" value="FORMATE DEHYDROGENASE 1"/>
    <property type="match status" value="1"/>
</dbReference>
<gene>
    <name evidence="2" type="ORF">ENC19_16755</name>
</gene>
<proteinExistence type="predicted"/>
<reference evidence="2 3" key="1">
    <citation type="submission" date="2020-02" db="EMBL/GenBank/DDBJ databases">
        <title>Draft Genome Sequence of Verrucosispora sp. Strain CWR15, Isolated from Gulf of Mexico Sponge.</title>
        <authorList>
            <person name="Kennedy S.J."/>
            <person name="Cella E."/>
            <person name="Azarian T."/>
            <person name="Baker B.J."/>
            <person name="Shaw L.N."/>
        </authorList>
    </citation>
    <scope>NUCLEOTIDE SEQUENCE [LARGE SCALE GENOMIC DNA]</scope>
    <source>
        <strain evidence="2 3">CWR15</strain>
    </source>
</reference>
<dbReference type="PANTHER" id="PTHR42938:SF9">
    <property type="entry name" value="FORMATE DEHYDROGENASE 1"/>
    <property type="match status" value="1"/>
</dbReference>
<name>A0A6M1L7L4_9ACTN</name>
<accession>A0A6M1L7L4</accession>
<dbReference type="InterPro" id="IPR036291">
    <property type="entry name" value="NAD(P)-bd_dom_sf"/>
</dbReference>
<dbReference type="AlphaFoldDB" id="A0A6M1L7L4"/>
<evidence type="ECO:0000259" key="1">
    <source>
        <dbReference type="Pfam" id="PF02826"/>
    </source>
</evidence>
<feature type="domain" description="D-isomer specific 2-hydroxyacid dehydrogenase NAD-binding" evidence="1">
    <location>
        <begin position="110"/>
        <end position="279"/>
    </location>
</feature>